<dbReference type="EnsemblMetazoa" id="BGLB024946-RA">
    <property type="protein sequence ID" value="BGLB024946-PA"/>
    <property type="gene ID" value="BGLB024946"/>
</dbReference>
<dbReference type="AlphaFoldDB" id="A0A2C9KYM0"/>
<feature type="compositionally biased region" description="Polar residues" evidence="1">
    <location>
        <begin position="115"/>
        <end position="125"/>
    </location>
</feature>
<evidence type="ECO:0000256" key="1">
    <source>
        <dbReference type="SAM" id="MobiDB-lite"/>
    </source>
</evidence>
<accession>A0A2C9KYM0</accession>
<dbReference type="VEuPathDB" id="VectorBase:BGLAX_048308"/>
<feature type="compositionally biased region" description="Basic and acidic residues" evidence="1">
    <location>
        <begin position="70"/>
        <end position="82"/>
    </location>
</feature>
<organism evidence="2 3">
    <name type="scientific">Biomphalaria glabrata</name>
    <name type="common">Bloodfluke planorb</name>
    <name type="synonym">Freshwater snail</name>
    <dbReference type="NCBI Taxonomy" id="6526"/>
    <lineage>
        <taxon>Eukaryota</taxon>
        <taxon>Metazoa</taxon>
        <taxon>Spiralia</taxon>
        <taxon>Lophotrochozoa</taxon>
        <taxon>Mollusca</taxon>
        <taxon>Gastropoda</taxon>
        <taxon>Heterobranchia</taxon>
        <taxon>Euthyneura</taxon>
        <taxon>Panpulmonata</taxon>
        <taxon>Hygrophila</taxon>
        <taxon>Lymnaeoidea</taxon>
        <taxon>Planorbidae</taxon>
        <taxon>Biomphalaria</taxon>
    </lineage>
</organism>
<protein>
    <submittedName>
        <fullName evidence="2">Uncharacterized protein</fullName>
    </submittedName>
</protein>
<reference evidence="2" key="1">
    <citation type="submission" date="2020-05" db="UniProtKB">
        <authorList>
            <consortium name="EnsemblMetazoa"/>
        </authorList>
    </citation>
    <scope>IDENTIFICATION</scope>
    <source>
        <strain evidence="2">BB02</strain>
    </source>
</reference>
<evidence type="ECO:0000313" key="2">
    <source>
        <dbReference type="EnsemblMetazoa" id="BGLB024946-PA"/>
    </source>
</evidence>
<feature type="compositionally biased region" description="Basic and acidic residues" evidence="1">
    <location>
        <begin position="24"/>
        <end position="48"/>
    </location>
</feature>
<proteinExistence type="predicted"/>
<dbReference type="KEGG" id="bgt:106066417"/>
<dbReference type="Proteomes" id="UP000076420">
    <property type="component" value="Unassembled WGS sequence"/>
</dbReference>
<feature type="region of interest" description="Disordered" evidence="1">
    <location>
        <begin position="1"/>
        <end position="125"/>
    </location>
</feature>
<feature type="compositionally biased region" description="Polar residues" evidence="1">
    <location>
        <begin position="95"/>
        <end position="105"/>
    </location>
</feature>
<sequence>MVLKASEIEIQGTKNKVRQRVRRNKEQSQTKSTTEQRTKSDKEYDGTKNKVRQRVRRNKEQSQTNSTTEQRTKSDKEYDGTKNKVRQRVRRNKEQSQTKSTTEQITKSDKEYDGTKNSQTKSTTEQRTNFIVNCTDYEDEEYHQDIFYRLYQRVTLPNGEHVYTIVAYGSSSTIGPIRLSPSMENGTFTRQVELKVEIMNVARSITQVPISFKFQSLTDEINFRKFVRNLDKFEIKNQEDLRTVKDIATILNLVTDVPYDARIEARNKLLHIITDVRIKNFETLELVSYILMSLSDKENEMQEDGLNNGVNVIGKLTKMLTDFAEQNIETAEHIAKLQALATSPLVSKASDLGSSIETQDLPSEKRDLKLKENLRRGIGITDSVTTISEILMKTLAISQQSLQLSTTHLDLSVETNEINETSEINLGSPDVNASFSLPSMSLGASGENIISKLEIYKKNPFSGASSSLHGNLPLMNIKFYEKQPDTVKTVQRSFRFSEPADIFLDLNSKFWTCTF</sequence>
<dbReference type="VEuPathDB" id="VectorBase:BGLB024946"/>
<evidence type="ECO:0000313" key="3">
    <source>
        <dbReference type="Proteomes" id="UP000076420"/>
    </source>
</evidence>
<gene>
    <name evidence="2" type="primary">106066417</name>
</gene>
<name>A0A2C9KYM0_BIOGL</name>